<evidence type="ECO:0000313" key="2">
    <source>
        <dbReference type="EMBL" id="MCG6505089.1"/>
    </source>
</evidence>
<gene>
    <name evidence="2" type="ORF">MB824_11390</name>
</gene>
<keyword evidence="1" id="KW-0732">Signal</keyword>
<reference evidence="2 3" key="1">
    <citation type="submission" date="2022-02" db="EMBL/GenBank/DDBJ databases">
        <title>Genome sequence data of Kingella unionensis sp. nov. strain CICC 24913 (CCUG 75125).</title>
        <authorList>
            <person name="Xiao M."/>
        </authorList>
    </citation>
    <scope>NUCLEOTIDE SEQUENCE [LARGE SCALE GENOMIC DNA]</scope>
    <source>
        <strain evidence="2 3">CICC 24913</strain>
    </source>
</reference>
<sequence>MKRPVLLCAAVLLVACAVEPPPHAPRHHDPEPQHIHRHRPVTVVQPAKDNSRHVPAQSAFGRDMVERFCAQNGGRIEQPGGRSTCRLPDGTVVEEWEYFRQRPSRPDYRR</sequence>
<dbReference type="EMBL" id="JAKOOW010000078">
    <property type="protein sequence ID" value="MCG6505089.1"/>
    <property type="molecule type" value="Genomic_DNA"/>
</dbReference>
<feature type="chain" id="PRO_5047017577" evidence="1">
    <location>
        <begin position="25"/>
        <end position="110"/>
    </location>
</feature>
<proteinExistence type="predicted"/>
<dbReference type="Pfam" id="PF03891">
    <property type="entry name" value="DUF333"/>
    <property type="match status" value="1"/>
</dbReference>
<accession>A0ABS9NQM0</accession>
<name>A0ABS9NQM0_9NEIS</name>
<dbReference type="InterPro" id="IPR005590">
    <property type="entry name" value="DUF333"/>
</dbReference>
<dbReference type="PROSITE" id="PS51257">
    <property type="entry name" value="PROKAR_LIPOPROTEIN"/>
    <property type="match status" value="1"/>
</dbReference>
<evidence type="ECO:0000313" key="3">
    <source>
        <dbReference type="Proteomes" id="UP001298424"/>
    </source>
</evidence>
<evidence type="ECO:0000256" key="1">
    <source>
        <dbReference type="SAM" id="SignalP"/>
    </source>
</evidence>
<organism evidence="2 3">
    <name type="scientific">Kingella pumchi</name>
    <dbReference type="NCBI Taxonomy" id="2779506"/>
    <lineage>
        <taxon>Bacteria</taxon>
        <taxon>Pseudomonadati</taxon>
        <taxon>Pseudomonadota</taxon>
        <taxon>Betaproteobacteria</taxon>
        <taxon>Neisseriales</taxon>
        <taxon>Neisseriaceae</taxon>
        <taxon>Kingella</taxon>
    </lineage>
</organism>
<feature type="signal peptide" evidence="1">
    <location>
        <begin position="1"/>
        <end position="24"/>
    </location>
</feature>
<dbReference type="Proteomes" id="UP001298424">
    <property type="component" value="Unassembled WGS sequence"/>
</dbReference>
<keyword evidence="3" id="KW-1185">Reference proteome</keyword>
<dbReference type="RefSeq" id="WP_238748656.1">
    <property type="nucleotide sequence ID" value="NZ_JAKOOW010000078.1"/>
</dbReference>
<comment type="caution">
    <text evidence="2">The sequence shown here is derived from an EMBL/GenBank/DDBJ whole genome shotgun (WGS) entry which is preliminary data.</text>
</comment>
<protein>
    <submittedName>
        <fullName evidence="2">DUF333 domain-containing protein</fullName>
    </submittedName>
</protein>